<proteinExistence type="inferred from homology"/>
<sequence length="174" mass="18029">MTAPAVGAFREAARLWTTGVAVLTARHGDEVFAKTVSSLCPLSLDPLLLSVAVDRRSPLVDAVRADARFAVGVLGARQEALARRFAAPGAGRALGLFTGAPMRTAATGTPVLEECLAWFDCRLHAVLPGGDHALLVGRVVATGDSGPGEPLLYHDRAFRSLAPLPVPTPTGVSA</sequence>
<comment type="caution">
    <text evidence="4">The sequence shown here is derived from an EMBL/GenBank/DDBJ whole genome shotgun (WGS) entry which is preliminary data.</text>
</comment>
<gene>
    <name evidence="4" type="ORF">ABT211_07715</name>
</gene>
<name>A0ABV1TAV5_9ACTN</name>
<organism evidence="4 5">
    <name type="scientific">Streptomyces sp. 900105755</name>
    <dbReference type="NCBI Taxonomy" id="3154389"/>
    <lineage>
        <taxon>Bacteria</taxon>
        <taxon>Bacillati</taxon>
        <taxon>Actinomycetota</taxon>
        <taxon>Actinomycetes</taxon>
        <taxon>Kitasatosporales</taxon>
        <taxon>Streptomycetaceae</taxon>
        <taxon>Streptomyces</taxon>
    </lineage>
</organism>
<dbReference type="Gene3D" id="2.30.110.10">
    <property type="entry name" value="Electron Transport, Fmn-binding Protein, Chain A"/>
    <property type="match status" value="1"/>
</dbReference>
<reference evidence="4 5" key="1">
    <citation type="submission" date="2024-06" db="EMBL/GenBank/DDBJ databases">
        <title>The Natural Products Discovery Center: Release of the First 8490 Sequenced Strains for Exploring Actinobacteria Biosynthetic Diversity.</title>
        <authorList>
            <person name="Kalkreuter E."/>
            <person name="Kautsar S.A."/>
            <person name="Yang D."/>
            <person name="Bader C.D."/>
            <person name="Teijaro C.N."/>
            <person name="Fluegel L."/>
            <person name="Davis C.M."/>
            <person name="Simpson J.R."/>
            <person name="Lauterbach L."/>
            <person name="Steele A.D."/>
            <person name="Gui C."/>
            <person name="Meng S."/>
            <person name="Li G."/>
            <person name="Viehrig K."/>
            <person name="Ye F."/>
            <person name="Su P."/>
            <person name="Kiefer A.F."/>
            <person name="Nichols A."/>
            <person name="Cepeda A.J."/>
            <person name="Yan W."/>
            <person name="Fan B."/>
            <person name="Jiang Y."/>
            <person name="Adhikari A."/>
            <person name="Zheng C.-J."/>
            <person name="Schuster L."/>
            <person name="Cowan T.M."/>
            <person name="Smanski M.J."/>
            <person name="Chevrette M.G."/>
            <person name="De Carvalho L.P.S."/>
            <person name="Shen B."/>
        </authorList>
    </citation>
    <scope>NUCLEOTIDE SEQUENCE [LARGE SCALE GENOMIC DNA]</scope>
    <source>
        <strain evidence="4 5">NPDC001694</strain>
    </source>
</reference>
<dbReference type="PANTHER" id="PTHR30466:SF11">
    <property type="entry name" value="FLAVIN-DEPENDENT MONOOXYGENASE, REDUCTASE SUBUNIT HSAB"/>
    <property type="match status" value="1"/>
</dbReference>
<evidence type="ECO:0000256" key="1">
    <source>
        <dbReference type="ARBA" id="ARBA00008898"/>
    </source>
</evidence>
<dbReference type="SUPFAM" id="SSF50475">
    <property type="entry name" value="FMN-binding split barrel"/>
    <property type="match status" value="1"/>
</dbReference>
<dbReference type="InterPro" id="IPR012349">
    <property type="entry name" value="Split_barrel_FMN-bd"/>
</dbReference>
<feature type="domain" description="Flavin reductase like" evidence="3">
    <location>
        <begin position="13"/>
        <end position="160"/>
    </location>
</feature>
<dbReference type="SMART" id="SM00903">
    <property type="entry name" value="Flavin_Reduct"/>
    <property type="match status" value="1"/>
</dbReference>
<dbReference type="RefSeq" id="WP_351955852.1">
    <property type="nucleotide sequence ID" value="NZ_JBEOZM010000003.1"/>
</dbReference>
<evidence type="ECO:0000313" key="5">
    <source>
        <dbReference type="Proteomes" id="UP001490365"/>
    </source>
</evidence>
<evidence type="ECO:0000256" key="2">
    <source>
        <dbReference type="ARBA" id="ARBA00023002"/>
    </source>
</evidence>
<dbReference type="PANTHER" id="PTHR30466">
    <property type="entry name" value="FLAVIN REDUCTASE"/>
    <property type="match status" value="1"/>
</dbReference>
<dbReference type="Proteomes" id="UP001490365">
    <property type="component" value="Unassembled WGS sequence"/>
</dbReference>
<dbReference type="Pfam" id="PF01613">
    <property type="entry name" value="Flavin_Reduct"/>
    <property type="match status" value="1"/>
</dbReference>
<evidence type="ECO:0000313" key="4">
    <source>
        <dbReference type="EMBL" id="MER6267176.1"/>
    </source>
</evidence>
<accession>A0ABV1TAV5</accession>
<keyword evidence="2" id="KW-0560">Oxidoreductase</keyword>
<comment type="similarity">
    <text evidence="1">Belongs to the non-flavoprotein flavin reductase family.</text>
</comment>
<dbReference type="EMBL" id="JBEOZM010000003">
    <property type="protein sequence ID" value="MER6267176.1"/>
    <property type="molecule type" value="Genomic_DNA"/>
</dbReference>
<dbReference type="InterPro" id="IPR050268">
    <property type="entry name" value="NADH-dep_flavin_reductase"/>
</dbReference>
<dbReference type="InterPro" id="IPR002563">
    <property type="entry name" value="Flavin_Rdtase-like_dom"/>
</dbReference>
<evidence type="ECO:0000259" key="3">
    <source>
        <dbReference type="SMART" id="SM00903"/>
    </source>
</evidence>
<keyword evidence="5" id="KW-1185">Reference proteome</keyword>
<protein>
    <submittedName>
        <fullName evidence="4">Flavin reductase family protein</fullName>
    </submittedName>
</protein>